<feature type="domain" description="Mannitol dehydrogenase C-terminal" evidence="4">
    <location>
        <begin position="266"/>
        <end position="450"/>
    </location>
</feature>
<evidence type="ECO:0000259" key="3">
    <source>
        <dbReference type="Pfam" id="PF01232"/>
    </source>
</evidence>
<name>A0A126UYM5_9RHOB</name>
<proteinExistence type="predicted"/>
<dbReference type="PRINTS" id="PR00084">
    <property type="entry name" value="MTLDHDRGNASE"/>
</dbReference>
<evidence type="ECO:0000259" key="4">
    <source>
        <dbReference type="Pfam" id="PF08125"/>
    </source>
</evidence>
<dbReference type="EMBL" id="CP014327">
    <property type="protein sequence ID" value="AML51150.1"/>
    <property type="molecule type" value="Genomic_DNA"/>
</dbReference>
<sequence length="479" mass="51530">MTLPLSYDRSNLRPRAAHLGVGAFHRAHQQGYYDDLARSSSNSSDSWGVVGVNLTPPDISDVHSAQDGCFNVLTEDGDGRECRTIGTLLRVSDAKDAAKVDWSGIEFVTLTITEKGYCHHAGGMELDLSKVAADLVNPENPHTAIGYLASMLERRRRAQGGPITLASCDNVADNGMLLGAVLQDYVARVFPDLSAWLNANVTFPTSMVDRIVPAMSTASRDRLQTACGHEDALGVVAEPFRQWVIEDRFAAARPAFEQVGVQIVDNLAPYEHMKHRLLNGLQSSYAELGRLCGHQGSYAASTDPDLACWASVFLASQATTLHCPKGENLTEYGLTSLKRLQNPTIHHPLNQIASDASFKLPQRIGAPAAERLERGLAATPQAMVIAGWALQGGDTRPDADGVVTADPMGPEIANLRARHAASAVDLAQAVLALPIWPSRLRDDAGFAADTAYWIQTFAGQPAEASRAKIGAFSRENTNA</sequence>
<dbReference type="Gene3D" id="1.10.1040.10">
    <property type="entry name" value="N-(1-d-carboxylethyl)-l-norvaline Dehydrogenase, domain 2"/>
    <property type="match status" value="1"/>
</dbReference>
<dbReference type="RefSeq" id="WP_052274541.1">
    <property type="nucleotide sequence ID" value="NZ_CP014327.1"/>
</dbReference>
<gene>
    <name evidence="5" type="ORF">RC74_07660</name>
</gene>
<dbReference type="PROSITE" id="PS00974">
    <property type="entry name" value="MANNITOL_DHGENASE"/>
    <property type="match status" value="1"/>
</dbReference>
<evidence type="ECO:0000313" key="6">
    <source>
        <dbReference type="Proteomes" id="UP000070371"/>
    </source>
</evidence>
<dbReference type="AlphaFoldDB" id="A0A126UYM5"/>
<evidence type="ECO:0000313" key="5">
    <source>
        <dbReference type="EMBL" id="AML51150.1"/>
    </source>
</evidence>
<feature type="domain" description="Mannitol dehydrogenase N-terminal" evidence="3">
    <location>
        <begin position="15"/>
        <end position="257"/>
    </location>
</feature>
<dbReference type="OrthoDB" id="271711at2"/>
<keyword evidence="6" id="KW-1185">Reference proteome</keyword>
<dbReference type="STRING" id="1579316.RC74_07660"/>
<keyword evidence="1" id="KW-0560">Oxidoreductase</keyword>
<dbReference type="InterPro" id="IPR050988">
    <property type="entry name" value="Mannitol_DH/Oxidoreductase"/>
</dbReference>
<dbReference type="Pfam" id="PF08125">
    <property type="entry name" value="Mannitol_dh_C"/>
    <property type="match status" value="1"/>
</dbReference>
<organism evidence="5 6">
    <name type="scientific">Falsihalocynthiibacter arcticus</name>
    <dbReference type="NCBI Taxonomy" id="1579316"/>
    <lineage>
        <taxon>Bacteria</taxon>
        <taxon>Pseudomonadati</taxon>
        <taxon>Pseudomonadota</taxon>
        <taxon>Alphaproteobacteria</taxon>
        <taxon>Rhodobacterales</taxon>
        <taxon>Roseobacteraceae</taxon>
        <taxon>Falsihalocynthiibacter</taxon>
    </lineage>
</organism>
<dbReference type="PANTHER" id="PTHR43362:SF1">
    <property type="entry name" value="MANNITOL DEHYDROGENASE 2-RELATED"/>
    <property type="match status" value="1"/>
</dbReference>
<dbReference type="KEGG" id="hat:RC74_07660"/>
<evidence type="ECO:0008006" key="7">
    <source>
        <dbReference type="Google" id="ProtNLM"/>
    </source>
</evidence>
<dbReference type="SUPFAM" id="SSF51735">
    <property type="entry name" value="NAD(P)-binding Rossmann-fold domains"/>
    <property type="match status" value="1"/>
</dbReference>
<protein>
    <recommendedName>
        <fullName evidence="7">Mannitol dehydrogenase</fullName>
    </recommendedName>
</protein>
<dbReference type="Pfam" id="PF01232">
    <property type="entry name" value="Mannitol_dh"/>
    <property type="match status" value="1"/>
</dbReference>
<evidence type="ECO:0000256" key="2">
    <source>
        <dbReference type="ARBA" id="ARBA00023027"/>
    </source>
</evidence>
<dbReference type="InterPro" id="IPR000669">
    <property type="entry name" value="Mannitol_DH"/>
</dbReference>
<dbReference type="InterPro" id="IPR013118">
    <property type="entry name" value="Mannitol_DH_C"/>
</dbReference>
<dbReference type="InterPro" id="IPR008927">
    <property type="entry name" value="6-PGluconate_DH-like_C_sf"/>
</dbReference>
<reference evidence="5 6" key="1">
    <citation type="submission" date="2016-02" db="EMBL/GenBank/DDBJ databases">
        <title>Complete genome sequence of Halocynthiibacter arcticus PAMC 20958t from arctic marine sediment.</title>
        <authorList>
            <person name="Lee Y.M."/>
            <person name="Baek K."/>
            <person name="Lee H.K."/>
            <person name="Shin S.C."/>
        </authorList>
    </citation>
    <scope>NUCLEOTIDE SEQUENCE [LARGE SCALE GENOMIC DNA]</scope>
    <source>
        <strain evidence="5">PAMC 20958</strain>
    </source>
</reference>
<dbReference type="InterPro" id="IPR036291">
    <property type="entry name" value="NAD(P)-bd_dom_sf"/>
</dbReference>
<dbReference type="GO" id="GO:0016616">
    <property type="term" value="F:oxidoreductase activity, acting on the CH-OH group of donors, NAD or NADP as acceptor"/>
    <property type="evidence" value="ECO:0007669"/>
    <property type="project" value="TreeGrafter"/>
</dbReference>
<dbReference type="InterPro" id="IPR013131">
    <property type="entry name" value="Mannitol_DH_N"/>
</dbReference>
<accession>A0A126UYM5</accession>
<dbReference type="Gene3D" id="3.40.50.720">
    <property type="entry name" value="NAD(P)-binding Rossmann-like Domain"/>
    <property type="match status" value="1"/>
</dbReference>
<evidence type="ECO:0000256" key="1">
    <source>
        <dbReference type="ARBA" id="ARBA00023002"/>
    </source>
</evidence>
<dbReference type="SUPFAM" id="SSF48179">
    <property type="entry name" value="6-phosphogluconate dehydrogenase C-terminal domain-like"/>
    <property type="match status" value="1"/>
</dbReference>
<dbReference type="InterPro" id="IPR023027">
    <property type="entry name" value="Mannitol_DH_CS"/>
</dbReference>
<dbReference type="PANTHER" id="PTHR43362">
    <property type="entry name" value="MANNITOL DEHYDROGENASE DSF1-RELATED"/>
    <property type="match status" value="1"/>
</dbReference>
<keyword evidence="2" id="KW-0520">NAD</keyword>
<dbReference type="Proteomes" id="UP000070371">
    <property type="component" value="Chromosome"/>
</dbReference>
<dbReference type="InterPro" id="IPR013328">
    <property type="entry name" value="6PGD_dom2"/>
</dbReference>
<dbReference type="GO" id="GO:0019594">
    <property type="term" value="P:mannitol metabolic process"/>
    <property type="evidence" value="ECO:0007669"/>
    <property type="project" value="InterPro"/>
</dbReference>